<dbReference type="InterPro" id="IPR024245">
    <property type="entry name" value="CwsA"/>
</dbReference>
<evidence type="ECO:0000256" key="1">
    <source>
        <dbReference type="HAMAP-Rule" id="MF_00927"/>
    </source>
</evidence>
<keyword evidence="1" id="KW-0812">Transmembrane</keyword>
<feature type="transmembrane region" description="Helical" evidence="1">
    <location>
        <begin position="98"/>
        <end position="118"/>
    </location>
</feature>
<comment type="subcellular location">
    <subcellularLocation>
        <location evidence="1">Cell membrane</location>
        <topology evidence="1">Single-pass membrane protein</topology>
    </subcellularLocation>
    <text evidence="1">Localizes to poles and midcell sites.</text>
</comment>
<dbReference type="GO" id="GO:0008360">
    <property type="term" value="P:regulation of cell shape"/>
    <property type="evidence" value="ECO:0007669"/>
    <property type="project" value="UniProtKB-UniRule"/>
</dbReference>
<accession>A0A378THC9</accession>
<comment type="function">
    <text evidence="1">Required for regulated cell division, cell wall synthesis and the maintenance of cell shape.</text>
</comment>
<comment type="similarity">
    <text evidence="1">Belongs to the CwsA family.</text>
</comment>
<dbReference type="AlphaFoldDB" id="A0A378THC9"/>
<keyword evidence="1" id="KW-0131">Cell cycle</keyword>
<dbReference type="RefSeq" id="WP_068914324.1">
    <property type="nucleotide sequence ID" value="NZ_AP022600.1"/>
</dbReference>
<dbReference type="GO" id="GO:0051301">
    <property type="term" value="P:cell division"/>
    <property type="evidence" value="ECO:0007669"/>
    <property type="project" value="UniProtKB-UniRule"/>
</dbReference>
<keyword evidence="3" id="KW-1185">Reference proteome</keyword>
<organism evidence="2 3">
    <name type="scientific">Mycolicibacterium tokaiense</name>
    <dbReference type="NCBI Taxonomy" id="39695"/>
    <lineage>
        <taxon>Bacteria</taxon>
        <taxon>Bacillati</taxon>
        <taxon>Actinomycetota</taxon>
        <taxon>Actinomycetes</taxon>
        <taxon>Mycobacteriales</taxon>
        <taxon>Mycobacteriaceae</taxon>
        <taxon>Mycolicibacterium</taxon>
    </lineage>
</organism>
<keyword evidence="1" id="KW-1003">Cell membrane</keyword>
<dbReference type="OrthoDB" id="4762208at2"/>
<protein>
    <recommendedName>
        <fullName evidence="1">Cell wall synthesis protein CwsA</fullName>
    </recommendedName>
    <alternativeName>
        <fullName evidence="1">Cell wall synthesis and cell shape protein A</fullName>
    </alternativeName>
</protein>
<dbReference type="GO" id="GO:0042546">
    <property type="term" value="P:cell wall biogenesis"/>
    <property type="evidence" value="ECO:0007669"/>
    <property type="project" value="UniProtKB-UniRule"/>
</dbReference>
<dbReference type="HAMAP" id="MF_00927">
    <property type="entry name" value="CwsA"/>
    <property type="match status" value="1"/>
</dbReference>
<dbReference type="GO" id="GO:0005886">
    <property type="term" value="C:plasma membrane"/>
    <property type="evidence" value="ECO:0007669"/>
    <property type="project" value="UniProtKB-SubCell"/>
</dbReference>
<dbReference type="EMBL" id="UGQT01000001">
    <property type="protein sequence ID" value="STZ59577.1"/>
    <property type="molecule type" value="Genomic_DNA"/>
</dbReference>
<evidence type="ECO:0000313" key="3">
    <source>
        <dbReference type="Proteomes" id="UP000254978"/>
    </source>
</evidence>
<name>A0A378THC9_9MYCO</name>
<dbReference type="Proteomes" id="UP000254978">
    <property type="component" value="Unassembled WGS sequence"/>
</dbReference>
<keyword evidence="1" id="KW-0133">Cell shape</keyword>
<sequence length="139" mass="14838">MTFRTDARLTPRQRLGRGLAHTAAGPVDIARGSLGLSAQSLCATASGIRRQYAKSQLRRELKAAQDVVARELAAAQDVVTSLPEVIADARKPKRSRRLLIVVSGVAVLGLGAITFSILRRSRQPEPSPLPPSVQVDPAP</sequence>
<gene>
    <name evidence="1" type="primary">cwsA</name>
    <name evidence="2" type="ORF">NCTC10821_03112</name>
</gene>
<keyword evidence="1" id="KW-0132">Cell division</keyword>
<keyword evidence="1" id="KW-0472">Membrane</keyword>
<dbReference type="Pfam" id="PF10814">
    <property type="entry name" value="CwsA"/>
    <property type="match status" value="1"/>
</dbReference>
<evidence type="ECO:0000313" key="2">
    <source>
        <dbReference type="EMBL" id="STZ59577.1"/>
    </source>
</evidence>
<reference evidence="2 3" key="1">
    <citation type="submission" date="2018-06" db="EMBL/GenBank/DDBJ databases">
        <authorList>
            <consortium name="Pathogen Informatics"/>
            <person name="Doyle S."/>
        </authorList>
    </citation>
    <scope>NUCLEOTIDE SEQUENCE [LARGE SCALE GENOMIC DNA]</scope>
    <source>
        <strain evidence="2 3">NCTC10821</strain>
    </source>
</reference>
<proteinExistence type="inferred from homology"/>
<keyword evidence="1" id="KW-1133">Transmembrane helix</keyword>